<keyword evidence="3" id="KW-0694">RNA-binding</keyword>
<evidence type="ECO:0000256" key="2">
    <source>
        <dbReference type="ARBA" id="ARBA00022845"/>
    </source>
</evidence>
<keyword evidence="1" id="KW-0677">Repeat</keyword>
<dbReference type="CDD" id="cd07920">
    <property type="entry name" value="Pumilio"/>
    <property type="match status" value="1"/>
</dbReference>
<feature type="repeat" description="Pumilio" evidence="5">
    <location>
        <begin position="691"/>
        <end position="728"/>
    </location>
</feature>
<evidence type="ECO:0000313" key="8">
    <source>
        <dbReference type="Proteomes" id="UP001293593"/>
    </source>
</evidence>
<evidence type="ECO:0000256" key="1">
    <source>
        <dbReference type="ARBA" id="ARBA00022737"/>
    </source>
</evidence>
<comment type="function">
    <text evidence="4">Sequence-specific RNA-binding protein that regulates translation and mRNA stability by binding the 3'-UTR of target mRNAs.</text>
</comment>
<dbReference type="Gene3D" id="1.25.10.10">
    <property type="entry name" value="Leucine-rich Repeat Variant"/>
    <property type="match status" value="1"/>
</dbReference>
<dbReference type="InterPro" id="IPR011989">
    <property type="entry name" value="ARM-like"/>
</dbReference>
<sequence length="754" mass="84628">MTRKIRDNVKDDQELEHKDDQELELDMLLEEIPQATSRNLLRHEYKHVYGTSNDHTPLERQAIHGVLHGEDDDSFSQIKYPSVASPKSGFSLRSDDSFSSVHPENGSVTPPLFEDIKSSVVYGVSNYPNSFYSDSIVSDSPVRKRAIADERNLCANLSKMCLGNQYGNSCNFKDASVGKNELLWRDNTSLIGNNPINSYKHGNYGNFKRQFSDPLGVQSPFPPSPMNFDAERNPALAGLPRDYTMGNLFESRPCSRGAGFGHPQFNGFSGSVYSPSQQLINNYHYGGNLRTERTASYGGNPLSDSLLYPHQSGMNLMEGRRISSLPDSSLCTNLGPYSNLQQYNLHNSNTRDVLPSNVRIPQGGLEAITSEGSFIIHDDGWDYYFPVGGSDCLSGQSKGAGRGTSFAKQLQRLEPDNQQQVLGSYRSPEYNSLAEAQGHIYKLAKDQHGCRFLQKVFEEGTLQDVEVIFSEIIEHVVELMMDPFGNYLMQKLLEVCNEEQRMQILLMITKEPRQLVTISLNTHGTRVIQKLIQTLSTPQQKSLAVSALEPGFLALIKDLSGNHVIQHCLQFLGNEDKKFIFVAAAKYCVDIATHQHGCCVLQKCIDYSWGEHRKQLIAEISANALFLAQDQYGNYVVQYILGLSVPSATASIISQFQGNYVHLSTQKFSSHVIEKCLAVFSDEHRNRIIHELLSIPHFEQLLDDPHANYVLQAALKHCEVFVYNKLVDTIEAHKSRARNSPFSKKLLSQKLQKK</sequence>
<reference evidence="7" key="1">
    <citation type="submission" date="2023-10" db="EMBL/GenBank/DDBJ databases">
        <title>Chromosome-level genome of the transformable northern wattle, Acacia crassicarpa.</title>
        <authorList>
            <person name="Massaro I."/>
            <person name="Sinha N.R."/>
            <person name="Poethig S."/>
            <person name="Leichty A.R."/>
        </authorList>
    </citation>
    <scope>NUCLEOTIDE SEQUENCE</scope>
    <source>
        <strain evidence="7">Acra3RX</strain>
        <tissue evidence="7">Leaf</tissue>
    </source>
</reference>
<feature type="repeat" description="Pumilio" evidence="5">
    <location>
        <begin position="619"/>
        <end position="654"/>
    </location>
</feature>
<evidence type="ECO:0000256" key="3">
    <source>
        <dbReference type="ARBA" id="ARBA00022884"/>
    </source>
</evidence>
<dbReference type="InterPro" id="IPR033712">
    <property type="entry name" value="Pumilio_RNA-bd"/>
</dbReference>
<dbReference type="PROSITE" id="PS50302">
    <property type="entry name" value="PUM"/>
    <property type="match status" value="8"/>
</dbReference>
<dbReference type="SMART" id="SM00025">
    <property type="entry name" value="Pumilio"/>
    <property type="match status" value="8"/>
</dbReference>
<dbReference type="SUPFAM" id="SSF48371">
    <property type="entry name" value="ARM repeat"/>
    <property type="match status" value="1"/>
</dbReference>
<feature type="repeat" description="Pumilio" evidence="5">
    <location>
        <begin position="583"/>
        <end position="618"/>
    </location>
</feature>
<feature type="repeat" description="Pumilio" evidence="5">
    <location>
        <begin position="655"/>
        <end position="690"/>
    </location>
</feature>
<dbReference type="GO" id="GO:0006417">
    <property type="term" value="P:regulation of translation"/>
    <property type="evidence" value="ECO:0007669"/>
    <property type="project" value="UniProtKB-KW"/>
</dbReference>
<protein>
    <recommendedName>
        <fullName evidence="6">PUM-HD domain-containing protein</fullName>
    </recommendedName>
</protein>
<keyword evidence="2" id="KW-0810">Translation regulation</keyword>
<feature type="repeat" description="Pumilio" evidence="5">
    <location>
        <begin position="547"/>
        <end position="582"/>
    </location>
</feature>
<dbReference type="GO" id="GO:0005737">
    <property type="term" value="C:cytoplasm"/>
    <property type="evidence" value="ECO:0007669"/>
    <property type="project" value="TreeGrafter"/>
</dbReference>
<dbReference type="PROSITE" id="PS50303">
    <property type="entry name" value="PUM_HD"/>
    <property type="match status" value="1"/>
</dbReference>
<dbReference type="PANTHER" id="PTHR12537">
    <property type="entry name" value="RNA BINDING PROTEIN PUMILIO-RELATED"/>
    <property type="match status" value="1"/>
</dbReference>
<dbReference type="InterPro" id="IPR001313">
    <property type="entry name" value="Pumilio_RNA-bd_rpt"/>
</dbReference>
<proteinExistence type="predicted"/>
<evidence type="ECO:0000256" key="4">
    <source>
        <dbReference type="ARBA" id="ARBA00058490"/>
    </source>
</evidence>
<dbReference type="Proteomes" id="UP001293593">
    <property type="component" value="Unassembled WGS sequence"/>
</dbReference>
<dbReference type="InterPro" id="IPR033133">
    <property type="entry name" value="PUM-HD"/>
</dbReference>
<dbReference type="FunFam" id="1.25.10.10:FF:000237">
    <property type="entry name" value="Pumilio homolog 9"/>
    <property type="match status" value="1"/>
</dbReference>
<dbReference type="Pfam" id="PF00806">
    <property type="entry name" value="PUF"/>
    <property type="match status" value="8"/>
</dbReference>
<evidence type="ECO:0000256" key="5">
    <source>
        <dbReference type="PROSITE-ProRule" id="PRU00317"/>
    </source>
</evidence>
<feature type="repeat" description="Pumilio" evidence="5">
    <location>
        <begin position="435"/>
        <end position="470"/>
    </location>
</feature>
<feature type="repeat" description="Pumilio" evidence="5">
    <location>
        <begin position="510"/>
        <end position="546"/>
    </location>
</feature>
<feature type="repeat" description="Pumilio" evidence="5">
    <location>
        <begin position="471"/>
        <end position="507"/>
    </location>
</feature>
<name>A0AAE1KCF8_9FABA</name>
<evidence type="ECO:0000259" key="6">
    <source>
        <dbReference type="PROSITE" id="PS50303"/>
    </source>
</evidence>
<feature type="domain" description="PUM-HD" evidence="6">
    <location>
        <begin position="409"/>
        <end position="754"/>
    </location>
</feature>
<gene>
    <name evidence="7" type="ORF">QN277_019968</name>
</gene>
<evidence type="ECO:0000313" key="7">
    <source>
        <dbReference type="EMBL" id="KAK4271249.1"/>
    </source>
</evidence>
<accession>A0AAE1KCF8</accession>
<dbReference type="EMBL" id="JAWXYG010000005">
    <property type="protein sequence ID" value="KAK4271249.1"/>
    <property type="molecule type" value="Genomic_DNA"/>
</dbReference>
<comment type="caution">
    <text evidence="7">The sequence shown here is derived from an EMBL/GenBank/DDBJ whole genome shotgun (WGS) entry which is preliminary data.</text>
</comment>
<dbReference type="InterPro" id="IPR016024">
    <property type="entry name" value="ARM-type_fold"/>
</dbReference>
<dbReference type="AlphaFoldDB" id="A0AAE1KCF8"/>
<dbReference type="GO" id="GO:0003729">
    <property type="term" value="F:mRNA binding"/>
    <property type="evidence" value="ECO:0007669"/>
    <property type="project" value="TreeGrafter"/>
</dbReference>
<dbReference type="PANTHER" id="PTHR12537:SF13">
    <property type="entry name" value="PUMILIO HOMOLOGY DOMAIN FAMILY MEMBER 4"/>
    <property type="match status" value="1"/>
</dbReference>
<keyword evidence="8" id="KW-1185">Reference proteome</keyword>
<organism evidence="7 8">
    <name type="scientific">Acacia crassicarpa</name>
    <name type="common">northern wattle</name>
    <dbReference type="NCBI Taxonomy" id="499986"/>
    <lineage>
        <taxon>Eukaryota</taxon>
        <taxon>Viridiplantae</taxon>
        <taxon>Streptophyta</taxon>
        <taxon>Embryophyta</taxon>
        <taxon>Tracheophyta</taxon>
        <taxon>Spermatophyta</taxon>
        <taxon>Magnoliopsida</taxon>
        <taxon>eudicotyledons</taxon>
        <taxon>Gunneridae</taxon>
        <taxon>Pentapetalae</taxon>
        <taxon>rosids</taxon>
        <taxon>fabids</taxon>
        <taxon>Fabales</taxon>
        <taxon>Fabaceae</taxon>
        <taxon>Caesalpinioideae</taxon>
        <taxon>mimosoid clade</taxon>
        <taxon>Acacieae</taxon>
        <taxon>Acacia</taxon>
    </lineage>
</organism>